<dbReference type="SUPFAM" id="SSF53474">
    <property type="entry name" value="alpha/beta-Hydrolases"/>
    <property type="match status" value="1"/>
</dbReference>
<gene>
    <name evidence="1" type="ORF">CHK_2691</name>
</gene>
<proteinExistence type="predicted"/>
<dbReference type="STRING" id="270498.CHK_2691"/>
<keyword evidence="1" id="KW-0378">Hydrolase</keyword>
<dbReference type="GO" id="GO:0016787">
    <property type="term" value="F:hydrolase activity"/>
    <property type="evidence" value="ECO:0007669"/>
    <property type="project" value="UniProtKB-KW"/>
</dbReference>
<dbReference type="Proteomes" id="UP000034076">
    <property type="component" value="Unassembled WGS sequence"/>
</dbReference>
<organism evidence="1 2">
    <name type="scientific">Christensenella hongkongensis</name>
    <dbReference type="NCBI Taxonomy" id="270498"/>
    <lineage>
        <taxon>Bacteria</taxon>
        <taxon>Bacillati</taxon>
        <taxon>Bacillota</taxon>
        <taxon>Clostridia</taxon>
        <taxon>Christensenellales</taxon>
        <taxon>Christensenellaceae</taxon>
        <taxon>Christensenella</taxon>
    </lineage>
</organism>
<dbReference type="InterPro" id="IPR029058">
    <property type="entry name" value="AB_hydrolase_fold"/>
</dbReference>
<dbReference type="EMBL" id="LAYJ01000116">
    <property type="protein sequence ID" value="KKI49883.1"/>
    <property type="molecule type" value="Genomic_DNA"/>
</dbReference>
<dbReference type="AlphaFoldDB" id="A0A0M2NCB6"/>
<evidence type="ECO:0000313" key="1">
    <source>
        <dbReference type="EMBL" id="KKI49883.1"/>
    </source>
</evidence>
<reference evidence="1 2" key="1">
    <citation type="submission" date="2015-04" db="EMBL/GenBank/DDBJ databases">
        <title>Draft genome sequence of bacteremic isolate Catabacter hongkongensis type strain HKU16T.</title>
        <authorList>
            <person name="Lau S.K."/>
            <person name="Teng J.L."/>
            <person name="Huang Y."/>
            <person name="Curreem S.O."/>
            <person name="Tsui S.K."/>
            <person name="Woo P.C."/>
        </authorList>
    </citation>
    <scope>NUCLEOTIDE SEQUENCE [LARGE SCALE GENOMIC DNA]</scope>
    <source>
        <strain evidence="1 2">HKU16</strain>
    </source>
</reference>
<keyword evidence="2" id="KW-1185">Reference proteome</keyword>
<protein>
    <submittedName>
        <fullName evidence="1">Alpha/beta hydrolase</fullName>
    </submittedName>
</protein>
<accession>A0A0M2NCB6</accession>
<evidence type="ECO:0000313" key="2">
    <source>
        <dbReference type="Proteomes" id="UP000034076"/>
    </source>
</evidence>
<name>A0A0M2NCB6_9FIRM</name>
<dbReference type="Gene3D" id="3.40.50.1820">
    <property type="entry name" value="alpha/beta hydrolase"/>
    <property type="match status" value="1"/>
</dbReference>
<dbReference type="RefSeq" id="WP_046444487.1">
    <property type="nucleotide sequence ID" value="NZ_LAYJ01000116.1"/>
</dbReference>
<sequence length="233" mass="26890">MQSKEIEINGIPSIVWGGDSETVIIAVHGNQSNKKDTPIRIFSEEATASGYQLLSFDLPEHGERKTEDTPCKVQYCVADLIAVMQYAKARWKKIGLFSNSIGAYFSLLAYADEHLWKAWFLSPVLDMRRLIENMMDWFHVTETELQKEQAVCTPVGQTLYWDYYCYVKSHPVAKWNTPTYILYGAHDDLCEKETILDFVAKFPCDLQIAEHAEHYFHTPEELQALKAWIKKTL</sequence>
<comment type="caution">
    <text evidence="1">The sequence shown here is derived from an EMBL/GenBank/DDBJ whole genome shotgun (WGS) entry which is preliminary data.</text>
</comment>
<dbReference type="PATRIC" id="fig|270498.16.peg.1747"/>
<dbReference type="OrthoDB" id="358525at2"/>